<name>A0ABD1QI08_9LAMI</name>
<organism evidence="1 2">
    <name type="scientific">Abeliophyllum distichum</name>
    <dbReference type="NCBI Taxonomy" id="126358"/>
    <lineage>
        <taxon>Eukaryota</taxon>
        <taxon>Viridiplantae</taxon>
        <taxon>Streptophyta</taxon>
        <taxon>Embryophyta</taxon>
        <taxon>Tracheophyta</taxon>
        <taxon>Spermatophyta</taxon>
        <taxon>Magnoliopsida</taxon>
        <taxon>eudicotyledons</taxon>
        <taxon>Gunneridae</taxon>
        <taxon>Pentapetalae</taxon>
        <taxon>asterids</taxon>
        <taxon>lamiids</taxon>
        <taxon>Lamiales</taxon>
        <taxon>Oleaceae</taxon>
        <taxon>Forsythieae</taxon>
        <taxon>Abeliophyllum</taxon>
    </lineage>
</organism>
<accession>A0ABD1QI08</accession>
<reference evidence="2" key="1">
    <citation type="submission" date="2024-07" db="EMBL/GenBank/DDBJ databases">
        <title>Two chromosome-level genome assemblies of Korean endemic species Abeliophyllum distichum and Forsythia ovata (Oleaceae).</title>
        <authorList>
            <person name="Jang H."/>
        </authorList>
    </citation>
    <scope>NUCLEOTIDE SEQUENCE [LARGE SCALE GENOMIC DNA]</scope>
</reference>
<evidence type="ECO:0000313" key="1">
    <source>
        <dbReference type="EMBL" id="KAL2475402.1"/>
    </source>
</evidence>
<dbReference type="EMBL" id="JBFOLK010000011">
    <property type="protein sequence ID" value="KAL2475402.1"/>
    <property type="molecule type" value="Genomic_DNA"/>
</dbReference>
<sequence length="109" mass="12491">MISYFRKKQVLFLSKKYILRRWTNNAKVGEVHDPRTILSSFGGFSTSLMARHRLLAHKSSMLIDDAALTVARTTFLMGDFDSLHIRIKDIDNGRNSGFSRNKSKSRDQA</sequence>
<dbReference type="Proteomes" id="UP001604336">
    <property type="component" value="Unassembled WGS sequence"/>
</dbReference>
<proteinExistence type="predicted"/>
<evidence type="ECO:0000313" key="2">
    <source>
        <dbReference type="Proteomes" id="UP001604336"/>
    </source>
</evidence>
<protein>
    <submittedName>
        <fullName evidence="1">Protein FAR1-RELATED SEQUENCE</fullName>
    </submittedName>
</protein>
<dbReference type="AlphaFoldDB" id="A0ABD1QI08"/>
<gene>
    <name evidence="1" type="ORF">Adt_36138</name>
</gene>
<keyword evidence="2" id="KW-1185">Reference proteome</keyword>
<comment type="caution">
    <text evidence="1">The sequence shown here is derived from an EMBL/GenBank/DDBJ whole genome shotgun (WGS) entry which is preliminary data.</text>
</comment>